<dbReference type="OrthoDB" id="9450349at2759"/>
<evidence type="ECO:0000313" key="3">
    <source>
        <dbReference type="RefSeq" id="XP_007937969.1"/>
    </source>
</evidence>
<dbReference type="PANTHER" id="PTHR37865:SF1">
    <property type="entry name" value="SMALL INTEGRAL MEMBRANE PROTEIN 23"/>
    <property type="match status" value="1"/>
</dbReference>
<dbReference type="CTD" id="644994"/>
<protein>
    <submittedName>
        <fullName evidence="3">Small integral membrane protein 23</fullName>
    </submittedName>
</protein>
<proteinExistence type="predicted"/>
<dbReference type="Pfam" id="PF15466">
    <property type="entry name" value="DUF4635"/>
    <property type="match status" value="1"/>
</dbReference>
<keyword evidence="1" id="KW-0175">Coiled coil</keyword>
<feature type="coiled-coil region" evidence="1">
    <location>
        <begin position="92"/>
        <end position="126"/>
    </location>
</feature>
<dbReference type="Proteomes" id="UP000694850">
    <property type="component" value="Unplaced"/>
</dbReference>
<evidence type="ECO:0000256" key="1">
    <source>
        <dbReference type="SAM" id="Coils"/>
    </source>
</evidence>
<accession>A0A8B6ZQK9</accession>
<sequence length="140" mass="16471">MVIPQVGNRVQVAAELFERRRNSRSEDKKQSLLTLLVLVLYLGTWISGRSWEVSEKIRECNYPQDTVATQGLEYQTNDCSEVPVKFIRHWLKQNLRVLLEKLDEELRELEQLVQDLEEWLDALLGEAYLEMPCSTLRKHL</sequence>
<dbReference type="AlphaFoldDB" id="A0A8B6ZQK9"/>
<evidence type="ECO:0000313" key="2">
    <source>
        <dbReference type="Proteomes" id="UP000694850"/>
    </source>
</evidence>
<gene>
    <name evidence="3" type="primary">SMIM23</name>
</gene>
<reference evidence="3" key="1">
    <citation type="submission" date="2025-08" db="UniProtKB">
        <authorList>
            <consortium name="RefSeq"/>
        </authorList>
    </citation>
    <scope>IDENTIFICATION</scope>
</reference>
<dbReference type="GeneID" id="103196125"/>
<keyword evidence="2" id="KW-1185">Reference proteome</keyword>
<dbReference type="RefSeq" id="XP_007937969.1">
    <property type="nucleotide sequence ID" value="XM_007939778.1"/>
</dbReference>
<dbReference type="InterPro" id="IPR027880">
    <property type="entry name" value="DUF4635"/>
</dbReference>
<dbReference type="PANTHER" id="PTHR37865">
    <property type="entry name" value="SMALL INTEGRAL MEMBRANE PROTEIN 23"/>
    <property type="match status" value="1"/>
</dbReference>
<name>A0A8B6ZQK9_ORYAF</name>
<organism evidence="2 3">
    <name type="scientific">Orycteropus afer afer</name>
    <dbReference type="NCBI Taxonomy" id="1230840"/>
    <lineage>
        <taxon>Eukaryota</taxon>
        <taxon>Metazoa</taxon>
        <taxon>Chordata</taxon>
        <taxon>Craniata</taxon>
        <taxon>Vertebrata</taxon>
        <taxon>Euteleostomi</taxon>
        <taxon>Mammalia</taxon>
        <taxon>Eutheria</taxon>
        <taxon>Afrotheria</taxon>
        <taxon>Tubulidentata</taxon>
        <taxon>Orycteropodidae</taxon>
        <taxon>Orycteropus</taxon>
    </lineage>
</organism>